<organism evidence="8 9">
    <name type="scientific">Thermanaeromonas toyohensis ToBE</name>
    <dbReference type="NCBI Taxonomy" id="698762"/>
    <lineage>
        <taxon>Bacteria</taxon>
        <taxon>Bacillati</taxon>
        <taxon>Bacillota</taxon>
        <taxon>Clostridia</taxon>
        <taxon>Neomoorellales</taxon>
        <taxon>Neomoorellaceae</taxon>
        <taxon>Thermanaeromonas</taxon>
    </lineage>
</organism>
<dbReference type="PROSITE" id="PS00198">
    <property type="entry name" value="4FE4S_FER_1"/>
    <property type="match status" value="2"/>
</dbReference>
<keyword evidence="5 6" id="KW-0411">Iron-sulfur</keyword>
<keyword evidence="3" id="KW-0677">Repeat</keyword>
<reference evidence="8 9" key="1">
    <citation type="submission" date="2017-04" db="EMBL/GenBank/DDBJ databases">
        <authorList>
            <person name="Afonso C.L."/>
            <person name="Miller P.J."/>
            <person name="Scott M.A."/>
            <person name="Spackman E."/>
            <person name="Goraichik I."/>
            <person name="Dimitrov K.M."/>
            <person name="Suarez D.L."/>
            <person name="Swayne D.E."/>
        </authorList>
    </citation>
    <scope>NUCLEOTIDE SEQUENCE [LARGE SCALE GENOMIC DNA]</scope>
    <source>
        <strain evidence="8 9">ToBE</strain>
    </source>
</reference>
<dbReference type="Pfam" id="PF02754">
    <property type="entry name" value="CCG"/>
    <property type="match status" value="2"/>
</dbReference>
<protein>
    <recommendedName>
        <fullName evidence="6">Glycolate oxidase iron-sulfur subunit</fullName>
        <ecNumber evidence="6">1.1.99.14</ecNumber>
    </recommendedName>
</protein>
<dbReference type="GO" id="GO:0051539">
    <property type="term" value="F:4 iron, 4 sulfur cluster binding"/>
    <property type="evidence" value="ECO:0007669"/>
    <property type="project" value="UniProtKB-UniRule"/>
</dbReference>
<dbReference type="Gene3D" id="1.10.1060.10">
    <property type="entry name" value="Alpha-helical ferredoxin"/>
    <property type="match status" value="1"/>
</dbReference>
<accession>A0A1W1W149</accession>
<evidence type="ECO:0000259" key="7">
    <source>
        <dbReference type="PROSITE" id="PS51379"/>
    </source>
</evidence>
<keyword evidence="2 6" id="KW-0479">Metal-binding</keyword>
<dbReference type="Pfam" id="PF13183">
    <property type="entry name" value="Fer4_8"/>
    <property type="match status" value="1"/>
</dbReference>
<dbReference type="InterPro" id="IPR009051">
    <property type="entry name" value="Helical_ferredxn"/>
</dbReference>
<evidence type="ECO:0000256" key="1">
    <source>
        <dbReference type="ARBA" id="ARBA00022485"/>
    </source>
</evidence>
<dbReference type="EMBL" id="LT838272">
    <property type="protein sequence ID" value="SMB99362.1"/>
    <property type="molecule type" value="Genomic_DNA"/>
</dbReference>
<dbReference type="AlphaFoldDB" id="A0A1W1W149"/>
<proteinExistence type="predicted"/>
<keyword evidence="6" id="KW-0813">Transport</keyword>
<dbReference type="EC" id="1.1.99.14" evidence="6"/>
<dbReference type="InterPro" id="IPR017896">
    <property type="entry name" value="4Fe4S_Fe-S-bd"/>
</dbReference>
<dbReference type="InterPro" id="IPR017900">
    <property type="entry name" value="4Fe4S_Fe_S_CS"/>
</dbReference>
<comment type="catalytic activity">
    <reaction evidence="6">
        <text>(R)-lactate + A = pyruvate + AH2</text>
        <dbReference type="Rhea" id="RHEA:15089"/>
        <dbReference type="ChEBI" id="CHEBI:13193"/>
        <dbReference type="ChEBI" id="CHEBI:15361"/>
        <dbReference type="ChEBI" id="CHEBI:16004"/>
        <dbReference type="ChEBI" id="CHEBI:17499"/>
    </reaction>
</comment>
<dbReference type="InterPro" id="IPR012257">
    <property type="entry name" value="Glc_ox_4Fe-4S"/>
</dbReference>
<keyword evidence="6" id="KW-0249">Electron transport</keyword>
<comment type="cofactor">
    <cofactor evidence="6">
        <name>[4Fe-4S] cluster</name>
        <dbReference type="ChEBI" id="CHEBI:49883"/>
    </cofactor>
    <text evidence="6">Binds 2 [4Fe-4S] clusters.</text>
</comment>
<dbReference type="SUPFAM" id="SSF46548">
    <property type="entry name" value="alpha-helical ferredoxin"/>
    <property type="match status" value="1"/>
</dbReference>
<evidence type="ECO:0000313" key="8">
    <source>
        <dbReference type="EMBL" id="SMB99362.1"/>
    </source>
</evidence>
<sequence>MLNAREMANVPDMADMLEQVKEEIERCSKCGTCRAHCPVFEVKHHEPFVARGLIRLARSYLAGELKASRRLTELFSHCLLCKTCTARCPNGVDTSTIVSVVRNKIAAEKAPDITAIVLKNLLPYPKRLGYLANLARVSRFLGFMRIGSLLPAPFSFVDSLDRFTQLLSTPPGRPLRTSYPSQIIPPFPTSRPRGVVAYFTGCMSGFIFPSLGQRVINLLTSLGYEVHLPEQVCCGAPALAYGYLDLFHRLATQNIFSFKQGNYEAIIVDCASCGAVWKEYARWIRIKEAKELASRVQDISQFIVTKAELVEELKSKLSSHGVGQTKRIVTYHDPCHLKKALGVSKEPRLLLQVVSQLEFREMPGADRCCGAAGSYWLTHPDIAQQLATSKVQAIQASGAEVVVTSCPACLMQISYALRKAGLKVEAKHIIEVIGEY</sequence>
<dbReference type="InterPro" id="IPR004017">
    <property type="entry name" value="Cys_rich_dom"/>
</dbReference>
<dbReference type="PIRSF" id="PIRSF000139">
    <property type="entry name" value="Glc_ox_4Fe-4S"/>
    <property type="match status" value="1"/>
</dbReference>
<dbReference type="PANTHER" id="PTHR32479:SF17">
    <property type="entry name" value="GLYCOLATE OXIDASE IRON-SULFUR SUBUNIT"/>
    <property type="match status" value="1"/>
</dbReference>
<evidence type="ECO:0000313" key="9">
    <source>
        <dbReference type="Proteomes" id="UP000192569"/>
    </source>
</evidence>
<dbReference type="PROSITE" id="PS51379">
    <property type="entry name" value="4FE4S_FER_2"/>
    <property type="match status" value="1"/>
</dbReference>
<keyword evidence="4 6" id="KW-0408">Iron</keyword>
<feature type="domain" description="4Fe-4S ferredoxin-type" evidence="7">
    <location>
        <begin position="18"/>
        <end position="47"/>
    </location>
</feature>
<dbReference type="GO" id="GO:0046872">
    <property type="term" value="F:metal ion binding"/>
    <property type="evidence" value="ECO:0007669"/>
    <property type="project" value="UniProtKB-UniRule"/>
</dbReference>
<comment type="function">
    <text evidence="6">Component of a complex that catalyzes the oxidation of glycolate to glyoxylate.</text>
</comment>
<gene>
    <name evidence="8" type="ORF">SAMN00808754_2868</name>
</gene>
<dbReference type="STRING" id="698762.SAMN00808754_2868"/>
<keyword evidence="1 6" id="KW-0004">4Fe-4S</keyword>
<dbReference type="OrthoDB" id="5241828at2"/>
<keyword evidence="9" id="KW-1185">Reference proteome</keyword>
<dbReference type="GO" id="GO:0019154">
    <property type="term" value="F:glycolate dehydrogenase activity"/>
    <property type="evidence" value="ECO:0007669"/>
    <property type="project" value="UniProtKB-EC"/>
</dbReference>
<evidence type="ECO:0000256" key="2">
    <source>
        <dbReference type="ARBA" id="ARBA00022723"/>
    </source>
</evidence>
<evidence type="ECO:0000256" key="4">
    <source>
        <dbReference type="ARBA" id="ARBA00023004"/>
    </source>
</evidence>
<comment type="catalytic activity">
    <reaction evidence="6">
        <text>glycolate + A = glyoxylate + AH2</text>
        <dbReference type="Rhea" id="RHEA:21264"/>
        <dbReference type="ChEBI" id="CHEBI:13193"/>
        <dbReference type="ChEBI" id="CHEBI:17499"/>
        <dbReference type="ChEBI" id="CHEBI:29805"/>
        <dbReference type="ChEBI" id="CHEBI:36655"/>
        <dbReference type="EC" id="1.1.99.14"/>
    </reaction>
</comment>
<dbReference type="RefSeq" id="WP_084666554.1">
    <property type="nucleotide sequence ID" value="NZ_LT838272.1"/>
</dbReference>
<dbReference type="PANTHER" id="PTHR32479">
    <property type="entry name" value="GLYCOLATE OXIDASE IRON-SULFUR SUBUNIT"/>
    <property type="match status" value="1"/>
</dbReference>
<name>A0A1W1W149_9FIRM</name>
<dbReference type="Proteomes" id="UP000192569">
    <property type="component" value="Chromosome I"/>
</dbReference>
<evidence type="ECO:0000256" key="6">
    <source>
        <dbReference type="PIRNR" id="PIRNR000139"/>
    </source>
</evidence>
<evidence type="ECO:0000256" key="5">
    <source>
        <dbReference type="ARBA" id="ARBA00023014"/>
    </source>
</evidence>
<evidence type="ECO:0000256" key="3">
    <source>
        <dbReference type="ARBA" id="ARBA00022737"/>
    </source>
</evidence>